<gene>
    <name evidence="1" type="ORF">MW046_08195</name>
</gene>
<sequence length="100" mass="11510">MSTKKVNFRLPEELITHADVASEVTHKNRTELLIEALREYIADIESDEDFRESVVELYLTDEIDFETLELIIGRQDAKAVQSSKRLLDRSDELADTLGEQ</sequence>
<name>A0A8T9ZYZ0_9EURY</name>
<protein>
    <submittedName>
        <fullName evidence="1">CopG family transcriptional regulator</fullName>
    </submittedName>
</protein>
<accession>A0A8T9ZYZ0</accession>
<dbReference type="Proteomes" id="UP000831768">
    <property type="component" value="Chromosome"/>
</dbReference>
<proteinExistence type="predicted"/>
<evidence type="ECO:0000313" key="2">
    <source>
        <dbReference type="Proteomes" id="UP000831768"/>
    </source>
</evidence>
<evidence type="ECO:0000313" key="1">
    <source>
        <dbReference type="EMBL" id="UPM41950.1"/>
    </source>
</evidence>
<organism evidence="1 2">
    <name type="scientific">Halocatena salina</name>
    <dbReference type="NCBI Taxonomy" id="2934340"/>
    <lineage>
        <taxon>Archaea</taxon>
        <taxon>Methanobacteriati</taxon>
        <taxon>Methanobacteriota</taxon>
        <taxon>Stenosarchaea group</taxon>
        <taxon>Halobacteria</taxon>
        <taxon>Halobacteriales</taxon>
        <taxon>Natronomonadaceae</taxon>
        <taxon>Halocatena</taxon>
    </lineage>
</organism>
<dbReference type="EMBL" id="CP096019">
    <property type="protein sequence ID" value="UPM41950.1"/>
    <property type="molecule type" value="Genomic_DNA"/>
</dbReference>
<dbReference type="Gene3D" id="1.10.1220.10">
    <property type="entry name" value="Met repressor-like"/>
    <property type="match status" value="1"/>
</dbReference>
<dbReference type="RefSeq" id="WP_247992629.1">
    <property type="nucleotide sequence ID" value="NZ_CP096019.1"/>
</dbReference>
<dbReference type="GeneID" id="71928020"/>
<dbReference type="InterPro" id="IPR013321">
    <property type="entry name" value="Arc_rbn_hlx_hlx"/>
</dbReference>
<dbReference type="GO" id="GO:0006355">
    <property type="term" value="P:regulation of DNA-templated transcription"/>
    <property type="evidence" value="ECO:0007669"/>
    <property type="project" value="InterPro"/>
</dbReference>
<dbReference type="KEGG" id="haad:MW046_08195"/>
<keyword evidence="2" id="KW-1185">Reference proteome</keyword>
<reference evidence="1" key="1">
    <citation type="submission" date="2022-04" db="EMBL/GenBank/DDBJ databases">
        <title>Halocatena sp. nov., isolated from a salt lake.</title>
        <authorList>
            <person name="Cui H.-L."/>
        </authorList>
    </citation>
    <scope>NUCLEOTIDE SEQUENCE</scope>
    <source>
        <strain evidence="1">AD-1</strain>
    </source>
</reference>
<dbReference type="AlphaFoldDB" id="A0A8T9ZYZ0"/>